<dbReference type="InterPro" id="IPR011527">
    <property type="entry name" value="ABC1_TM_dom"/>
</dbReference>
<keyword evidence="5" id="KW-0547">Nucleotide-binding</keyword>
<dbReference type="AlphaFoldDB" id="A0A540VBP7"/>
<dbReference type="GO" id="GO:0005524">
    <property type="term" value="F:ATP binding"/>
    <property type="evidence" value="ECO:0007669"/>
    <property type="project" value="UniProtKB-KW"/>
</dbReference>
<dbReference type="InterPro" id="IPR003439">
    <property type="entry name" value="ABC_transporter-like_ATP-bd"/>
</dbReference>
<evidence type="ECO:0000256" key="4">
    <source>
        <dbReference type="ARBA" id="ARBA00022692"/>
    </source>
</evidence>
<feature type="transmembrane region" description="Helical" evidence="9">
    <location>
        <begin position="35"/>
        <end position="57"/>
    </location>
</feature>
<evidence type="ECO:0000313" key="13">
    <source>
        <dbReference type="Proteomes" id="UP000317371"/>
    </source>
</evidence>
<comment type="subcellular location">
    <subcellularLocation>
        <location evidence="1">Cell membrane</location>
        <topology evidence="1">Multi-pass membrane protein</topology>
    </subcellularLocation>
</comment>
<evidence type="ECO:0000256" key="6">
    <source>
        <dbReference type="ARBA" id="ARBA00022840"/>
    </source>
</evidence>
<keyword evidence="3" id="KW-1003">Cell membrane</keyword>
<keyword evidence="4 9" id="KW-0812">Transmembrane</keyword>
<evidence type="ECO:0000259" key="11">
    <source>
        <dbReference type="PROSITE" id="PS50929"/>
    </source>
</evidence>
<evidence type="ECO:0000313" key="12">
    <source>
        <dbReference type="EMBL" id="TQE94190.1"/>
    </source>
</evidence>
<dbReference type="GO" id="GO:0016887">
    <property type="term" value="F:ATP hydrolysis activity"/>
    <property type="evidence" value="ECO:0007669"/>
    <property type="project" value="InterPro"/>
</dbReference>
<evidence type="ECO:0000256" key="3">
    <source>
        <dbReference type="ARBA" id="ARBA00022475"/>
    </source>
</evidence>
<dbReference type="GO" id="GO:0034040">
    <property type="term" value="F:ATPase-coupled lipid transmembrane transporter activity"/>
    <property type="evidence" value="ECO:0007669"/>
    <property type="project" value="TreeGrafter"/>
</dbReference>
<dbReference type="GO" id="GO:0005886">
    <property type="term" value="C:plasma membrane"/>
    <property type="evidence" value="ECO:0007669"/>
    <property type="project" value="UniProtKB-SubCell"/>
</dbReference>
<evidence type="ECO:0000256" key="8">
    <source>
        <dbReference type="ARBA" id="ARBA00023136"/>
    </source>
</evidence>
<dbReference type="Gene3D" id="3.40.50.300">
    <property type="entry name" value="P-loop containing nucleotide triphosphate hydrolases"/>
    <property type="match status" value="1"/>
</dbReference>
<dbReference type="SUPFAM" id="SSF52540">
    <property type="entry name" value="P-loop containing nucleoside triphosphate hydrolases"/>
    <property type="match status" value="1"/>
</dbReference>
<keyword evidence="2" id="KW-0813">Transport</keyword>
<dbReference type="GO" id="GO:0140359">
    <property type="term" value="F:ABC-type transporter activity"/>
    <property type="evidence" value="ECO:0007669"/>
    <property type="project" value="InterPro"/>
</dbReference>
<evidence type="ECO:0000256" key="7">
    <source>
        <dbReference type="ARBA" id="ARBA00022989"/>
    </source>
</evidence>
<dbReference type="FunFam" id="3.40.50.300:FF:000221">
    <property type="entry name" value="Multidrug ABC transporter ATP-binding protein"/>
    <property type="match status" value="1"/>
</dbReference>
<protein>
    <submittedName>
        <fullName evidence="12">ABC transporter ATP-binding protein</fullName>
    </submittedName>
</protein>
<proteinExistence type="predicted"/>
<name>A0A540VBP7_9CHLR</name>
<feature type="domain" description="ABC transporter" evidence="10">
    <location>
        <begin position="364"/>
        <end position="604"/>
    </location>
</feature>
<dbReference type="PROSITE" id="PS50929">
    <property type="entry name" value="ABC_TM1F"/>
    <property type="match status" value="1"/>
</dbReference>
<dbReference type="Gene3D" id="1.20.1560.10">
    <property type="entry name" value="ABC transporter type 1, transmembrane domain"/>
    <property type="match status" value="1"/>
</dbReference>
<dbReference type="PROSITE" id="PS50893">
    <property type="entry name" value="ABC_TRANSPORTER_2"/>
    <property type="match status" value="1"/>
</dbReference>
<dbReference type="OrthoDB" id="1699242at2"/>
<dbReference type="RefSeq" id="WP_141611468.1">
    <property type="nucleotide sequence ID" value="NZ_VIGC02000026.1"/>
</dbReference>
<dbReference type="EMBL" id="VIGC01000026">
    <property type="protein sequence ID" value="TQE94190.1"/>
    <property type="molecule type" value="Genomic_DNA"/>
</dbReference>
<dbReference type="Pfam" id="PF00005">
    <property type="entry name" value="ABC_tran"/>
    <property type="match status" value="1"/>
</dbReference>
<dbReference type="SMART" id="SM00382">
    <property type="entry name" value="AAA"/>
    <property type="match status" value="1"/>
</dbReference>
<comment type="caution">
    <text evidence="12">The sequence shown here is derived from an EMBL/GenBank/DDBJ whole genome shotgun (WGS) entry which is preliminary data.</text>
</comment>
<dbReference type="InterPro" id="IPR036640">
    <property type="entry name" value="ABC1_TM_sf"/>
</dbReference>
<dbReference type="Proteomes" id="UP000317371">
    <property type="component" value="Unassembled WGS sequence"/>
</dbReference>
<dbReference type="PROSITE" id="PS00211">
    <property type="entry name" value="ABC_TRANSPORTER_1"/>
    <property type="match status" value="1"/>
</dbReference>
<dbReference type="InterPro" id="IPR017871">
    <property type="entry name" value="ABC_transporter-like_CS"/>
</dbReference>
<gene>
    <name evidence="12" type="ORF">FKZ61_17580</name>
</gene>
<keyword evidence="8 9" id="KW-0472">Membrane</keyword>
<dbReference type="InterPro" id="IPR003593">
    <property type="entry name" value="AAA+_ATPase"/>
</dbReference>
<accession>A0A540VBP7</accession>
<keyword evidence="7 9" id="KW-1133">Transmembrane helix</keyword>
<dbReference type="PANTHER" id="PTHR24221">
    <property type="entry name" value="ATP-BINDING CASSETTE SUB-FAMILY B"/>
    <property type="match status" value="1"/>
</dbReference>
<feature type="domain" description="ABC transmembrane type-1" evidence="11">
    <location>
        <begin position="41"/>
        <end position="329"/>
    </location>
</feature>
<keyword evidence="6 12" id="KW-0067">ATP-binding</keyword>
<evidence type="ECO:0000256" key="2">
    <source>
        <dbReference type="ARBA" id="ARBA00022448"/>
    </source>
</evidence>
<evidence type="ECO:0000256" key="1">
    <source>
        <dbReference type="ARBA" id="ARBA00004651"/>
    </source>
</evidence>
<dbReference type="InterPro" id="IPR039421">
    <property type="entry name" value="Type_1_exporter"/>
</dbReference>
<sequence length="626" mass="69923">MRDHLALARARLALALAQWPYLLRTLGMVWTAARPWTLAWIGLLILQGILPVATVYLTRALVDNLVLALENQAGWMAYGTVLPLAGGLVGVLLLTRLLAYGADFVRTAQAELVTDHVSALIHDQSMAVDLSFYERAEYYDRLYRAQYHALERPLILLESLGAVLQNGLTLVAMAAVLLPYGVGLPVALVASSLPALYVLLEHRYRFHCWRLKNTENERRTWYYNWLLTDREPAAELRMFDLGPHFQSRFQSLRRQLRNERIRLAWDQGKAEAVAGTGSLLIMGGALAWMLWKVMQGLFSLGDLALFAQAFQQGQRLMGTLFESLGDIYSNSLFLSDLFSFLALKPAVADPEKPVAVPTPLRQGIRFDGVTFRYPGSARAALKNFHLEIPAGQIVAIVGANGAGKSTLIRLLCRFYDPDPGRILLDDVDLRCFRLQELRRQITVLFQEPIRYQDTARENIVLGDRLAVNGFPAVQAAARAAGADSFIAGLPHGYETLLGRWFKEGCELSGGEWQRLALARAYWRLAPILVLDEPTSAMDPWAEHDWLQRFRRLAAGRTVLMITHRFTTAMYADMIHVMEAGQVVESGSHDQLLAQGGRYARSWRQQMQGVSDLKPAGPGALDMVAGI</sequence>
<keyword evidence="13" id="KW-1185">Reference proteome</keyword>
<feature type="transmembrane region" description="Helical" evidence="9">
    <location>
        <begin position="77"/>
        <end position="99"/>
    </location>
</feature>
<organism evidence="12 13">
    <name type="scientific">Litorilinea aerophila</name>
    <dbReference type="NCBI Taxonomy" id="1204385"/>
    <lineage>
        <taxon>Bacteria</taxon>
        <taxon>Bacillati</taxon>
        <taxon>Chloroflexota</taxon>
        <taxon>Caldilineae</taxon>
        <taxon>Caldilineales</taxon>
        <taxon>Caldilineaceae</taxon>
        <taxon>Litorilinea</taxon>
    </lineage>
</organism>
<dbReference type="PANTHER" id="PTHR24221:SF646">
    <property type="entry name" value="HAEMOLYSIN SECRETION ATP-BINDING PROTEIN"/>
    <property type="match status" value="1"/>
</dbReference>
<feature type="transmembrane region" description="Helical" evidence="9">
    <location>
        <begin position="182"/>
        <end position="200"/>
    </location>
</feature>
<feature type="transmembrane region" description="Helical" evidence="9">
    <location>
        <begin position="154"/>
        <end position="176"/>
    </location>
</feature>
<evidence type="ECO:0000256" key="5">
    <source>
        <dbReference type="ARBA" id="ARBA00022741"/>
    </source>
</evidence>
<reference evidence="12 13" key="1">
    <citation type="submission" date="2019-06" db="EMBL/GenBank/DDBJ databases">
        <title>Genome sequence of Litorilinea aerophila BAA-2444.</title>
        <authorList>
            <person name="Maclea K.S."/>
            <person name="Maurais E.G."/>
            <person name="Iannazzi L.C."/>
        </authorList>
    </citation>
    <scope>NUCLEOTIDE SEQUENCE [LARGE SCALE GENOMIC DNA]</scope>
    <source>
        <strain evidence="12 13">ATCC BAA-2444</strain>
    </source>
</reference>
<feature type="transmembrane region" description="Helical" evidence="9">
    <location>
        <begin position="272"/>
        <end position="291"/>
    </location>
</feature>
<dbReference type="SUPFAM" id="SSF90123">
    <property type="entry name" value="ABC transporter transmembrane region"/>
    <property type="match status" value="1"/>
</dbReference>
<dbReference type="InParanoid" id="A0A540VBP7"/>
<dbReference type="InterPro" id="IPR027417">
    <property type="entry name" value="P-loop_NTPase"/>
</dbReference>
<evidence type="ECO:0000256" key="9">
    <source>
        <dbReference type="SAM" id="Phobius"/>
    </source>
</evidence>
<evidence type="ECO:0000259" key="10">
    <source>
        <dbReference type="PROSITE" id="PS50893"/>
    </source>
</evidence>